<comment type="subcellular location">
    <subcellularLocation>
        <location evidence="1">Cell membrane</location>
        <topology evidence="1">Multi-pass membrane protein</topology>
    </subcellularLocation>
</comment>
<evidence type="ECO:0000256" key="1">
    <source>
        <dbReference type="ARBA" id="ARBA00004651"/>
    </source>
</evidence>
<feature type="domain" description="Mechanosensitive ion channel transmembrane helices 2/3" evidence="11">
    <location>
        <begin position="365"/>
        <end position="405"/>
    </location>
</feature>
<keyword evidence="5 8" id="KW-1133">Transmembrane helix</keyword>
<name>A0A2U3KT09_9BACT</name>
<feature type="transmembrane region" description="Helical" evidence="8">
    <location>
        <begin position="285"/>
        <end position="303"/>
    </location>
</feature>
<dbReference type="SUPFAM" id="SSF82861">
    <property type="entry name" value="Mechanosensitive channel protein MscS (YggB), transmembrane region"/>
    <property type="match status" value="1"/>
</dbReference>
<dbReference type="InterPro" id="IPR011014">
    <property type="entry name" value="MscS_channel_TM-2"/>
</dbReference>
<evidence type="ECO:0000256" key="2">
    <source>
        <dbReference type="ARBA" id="ARBA00008017"/>
    </source>
</evidence>
<dbReference type="Pfam" id="PF00924">
    <property type="entry name" value="MS_channel_2nd"/>
    <property type="match status" value="1"/>
</dbReference>
<dbReference type="Gene3D" id="1.10.287.1260">
    <property type="match status" value="1"/>
</dbReference>
<comment type="similarity">
    <text evidence="2">Belongs to the MscS (TC 1.A.23) family.</text>
</comment>
<evidence type="ECO:0000259" key="11">
    <source>
        <dbReference type="Pfam" id="PF21088"/>
    </source>
</evidence>
<feature type="domain" description="Mechanosensitive ion channel MscS" evidence="9">
    <location>
        <begin position="407"/>
        <end position="473"/>
    </location>
</feature>
<evidence type="ECO:0000313" key="13">
    <source>
        <dbReference type="Proteomes" id="UP000238701"/>
    </source>
</evidence>
<dbReference type="SUPFAM" id="SSF50182">
    <property type="entry name" value="Sm-like ribonucleoproteins"/>
    <property type="match status" value="1"/>
</dbReference>
<feature type="transmembrane region" description="Helical" evidence="8">
    <location>
        <begin position="369"/>
        <end position="402"/>
    </location>
</feature>
<dbReference type="InterPro" id="IPR010920">
    <property type="entry name" value="LSM_dom_sf"/>
</dbReference>
<dbReference type="InterPro" id="IPR049278">
    <property type="entry name" value="MS_channel_C"/>
</dbReference>
<evidence type="ECO:0000256" key="6">
    <source>
        <dbReference type="ARBA" id="ARBA00023136"/>
    </source>
</evidence>
<evidence type="ECO:0000256" key="5">
    <source>
        <dbReference type="ARBA" id="ARBA00022989"/>
    </source>
</evidence>
<accession>A0A2U3KT09</accession>
<keyword evidence="6 8" id="KW-0472">Membrane</keyword>
<organism evidence="12 13">
    <name type="scientific">Candidatus Sulfotelmatobacter kueseliae</name>
    <dbReference type="NCBI Taxonomy" id="2042962"/>
    <lineage>
        <taxon>Bacteria</taxon>
        <taxon>Pseudomonadati</taxon>
        <taxon>Acidobacteriota</taxon>
        <taxon>Terriglobia</taxon>
        <taxon>Terriglobales</taxon>
        <taxon>Candidatus Korobacteraceae</taxon>
        <taxon>Candidatus Sulfotelmatobacter</taxon>
    </lineage>
</organism>
<dbReference type="InterPro" id="IPR006685">
    <property type="entry name" value="MscS_channel_2nd"/>
</dbReference>
<dbReference type="AlphaFoldDB" id="A0A2U3KT09"/>
<dbReference type="Gene3D" id="2.30.30.60">
    <property type="match status" value="1"/>
</dbReference>
<feature type="transmembrane region" description="Helical" evidence="8">
    <location>
        <begin position="240"/>
        <end position="264"/>
    </location>
</feature>
<evidence type="ECO:0000259" key="10">
    <source>
        <dbReference type="Pfam" id="PF21082"/>
    </source>
</evidence>
<feature type="region of interest" description="Disordered" evidence="7">
    <location>
        <begin position="615"/>
        <end position="639"/>
    </location>
</feature>
<feature type="domain" description="Mechanosensitive ion channel MscS C-terminal" evidence="10">
    <location>
        <begin position="480"/>
        <end position="563"/>
    </location>
</feature>
<dbReference type="Proteomes" id="UP000238701">
    <property type="component" value="Unassembled WGS sequence"/>
</dbReference>
<dbReference type="OrthoDB" id="9809206at2"/>
<reference evidence="13" key="1">
    <citation type="submission" date="2018-02" db="EMBL/GenBank/DDBJ databases">
        <authorList>
            <person name="Hausmann B."/>
        </authorList>
    </citation>
    <scope>NUCLEOTIDE SEQUENCE [LARGE SCALE GENOMIC DNA]</scope>
    <source>
        <strain evidence="13">Peat soil MAG SbA1</strain>
    </source>
</reference>
<evidence type="ECO:0000313" key="12">
    <source>
        <dbReference type="EMBL" id="SPF42788.1"/>
    </source>
</evidence>
<dbReference type="Gene3D" id="3.30.70.100">
    <property type="match status" value="1"/>
</dbReference>
<feature type="compositionally biased region" description="Basic and acidic residues" evidence="7">
    <location>
        <begin position="627"/>
        <end position="639"/>
    </location>
</feature>
<feature type="transmembrane region" description="Helical" evidence="8">
    <location>
        <begin position="315"/>
        <end position="336"/>
    </location>
</feature>
<protein>
    <submittedName>
        <fullName evidence="12">Mechanosensitive ion channel protein (Modular protein)</fullName>
    </submittedName>
</protein>
<dbReference type="EMBL" id="OMOD01000141">
    <property type="protein sequence ID" value="SPF42788.1"/>
    <property type="molecule type" value="Genomic_DNA"/>
</dbReference>
<dbReference type="Pfam" id="PF21082">
    <property type="entry name" value="MS_channel_3rd"/>
    <property type="match status" value="1"/>
</dbReference>
<evidence type="ECO:0000259" key="9">
    <source>
        <dbReference type="Pfam" id="PF00924"/>
    </source>
</evidence>
<dbReference type="InterPro" id="IPR023408">
    <property type="entry name" value="MscS_beta-dom_sf"/>
</dbReference>
<evidence type="ECO:0000256" key="3">
    <source>
        <dbReference type="ARBA" id="ARBA00022475"/>
    </source>
</evidence>
<feature type="region of interest" description="Disordered" evidence="7">
    <location>
        <begin position="19"/>
        <end position="39"/>
    </location>
</feature>
<feature type="compositionally biased region" description="Polar residues" evidence="7">
    <location>
        <begin position="22"/>
        <end position="37"/>
    </location>
</feature>
<keyword evidence="4 8" id="KW-0812">Transmembrane</keyword>
<dbReference type="GO" id="GO:0008381">
    <property type="term" value="F:mechanosensitive monoatomic ion channel activity"/>
    <property type="evidence" value="ECO:0007669"/>
    <property type="project" value="UniProtKB-ARBA"/>
</dbReference>
<proteinExistence type="inferred from homology"/>
<dbReference type="PANTHER" id="PTHR30566:SF5">
    <property type="entry name" value="MECHANOSENSITIVE ION CHANNEL PROTEIN 1, MITOCHONDRIAL-RELATED"/>
    <property type="match status" value="1"/>
</dbReference>
<sequence length="639" mass="69577">MLSSINNSVILSGVCVREERTQTQSKDPVSPSTTSGLHRNLRQYGESPLQSALVLLAGIFFLAFCLRSPAQTPLSQVLQPSSTASIPSAPLDPLGRGTPSGAVLGFLQAAQSGNNAIAAQYLQMSAAHRQSEGEPMAMQLKFVMDHSTFTGRVGNFTQPEGTPQEGVPPGRQKLGTMSSGDVEVDLDLVRVSDPNAGKIWLISSDTLAQVPELYDQVQARQVESKLPSVVVKHQLAGMPVWQWLVLLLALPLAAAVGWLILALLEIPLRWWARRRGQMELASWRSVSGPAWLLAGTLAHQAFARYLGMPLLDRHYYFQATSIALIISVTWICWRVVRWSLGRVRNRALARGHAGTGSLMLLGERIVKAVIFLVGLFAVLGSLGFNMSTALAGLGIGGLAIGFGAQKTIENLFGGVSVLGDEVIRVGDYCRFGDRTGTVEDIGLRSTRIRTDERTLVAIPNGTVASINVENFSRRDKILFKTNLGVRSETSADHLRFVLSEVRRLLYSHPKVETGSVRVRLTDIAGSSLSVEVFCYILTRDFNEFAAIREDLLLRMMEIVEQSGSGLALPSQTLYLSRDSGLEKEKADAAVQKVAELRDGKQLPFPDFHEKDISSFKGSIEYPPADSAVRKKAGESGKIS</sequence>
<dbReference type="GO" id="GO:0005886">
    <property type="term" value="C:plasma membrane"/>
    <property type="evidence" value="ECO:0007669"/>
    <property type="project" value="UniProtKB-SubCell"/>
</dbReference>
<evidence type="ECO:0000256" key="7">
    <source>
        <dbReference type="SAM" id="MobiDB-lite"/>
    </source>
</evidence>
<gene>
    <name evidence="12" type="ORF">SBA1_470010</name>
</gene>
<dbReference type="InterPro" id="IPR011066">
    <property type="entry name" value="MscS_channel_C_sf"/>
</dbReference>
<evidence type="ECO:0000256" key="8">
    <source>
        <dbReference type="SAM" id="Phobius"/>
    </source>
</evidence>
<dbReference type="Pfam" id="PF21088">
    <property type="entry name" value="MS_channel_1st"/>
    <property type="match status" value="1"/>
</dbReference>
<evidence type="ECO:0000256" key="4">
    <source>
        <dbReference type="ARBA" id="ARBA00022692"/>
    </source>
</evidence>
<dbReference type="SUPFAM" id="SSF82689">
    <property type="entry name" value="Mechanosensitive channel protein MscS (YggB), C-terminal domain"/>
    <property type="match status" value="1"/>
</dbReference>
<dbReference type="InterPro" id="IPR049142">
    <property type="entry name" value="MS_channel_1st"/>
</dbReference>
<dbReference type="PANTHER" id="PTHR30566">
    <property type="entry name" value="YNAI-RELATED MECHANOSENSITIVE ION CHANNEL"/>
    <property type="match status" value="1"/>
</dbReference>
<keyword evidence="3" id="KW-1003">Cell membrane</keyword>